<dbReference type="InterPro" id="IPR023193">
    <property type="entry name" value="EPSP_synthase_CS"/>
</dbReference>
<sequence length="423" mass="46437">MSDMTEIKLFPSYLEGPLSVPTSKSLTHRALICAALARGKSTISNVVFSEDVKATIAALQQIGAKFEIEDSTVYVKGVRSIRTPSKAIDCNESGSTLRFLIPILSLTNKPITFTGKPSLLKRPQSVYQTLFKEDGIPFIHTPDEIMVNGSVKARNYTIDGSISSQFFTGLMCSLPLLKKDSHITIKGVLESKGYIDLTINILEQFGIEIQELENGYYIPGNQAYKPFDYTVEGDFSQAAFFLVGGILNGSITIDNLSHESLQGDREIIDIIKRMKGRIIFTENGYSTTKSETNGATIDISNCPDLGPIVALLGTLSRGTTTIVNASRLRLKESDRIESTVHTLQTLGANIKTNDDDIIIYGKAQLAGGIVDSYNDHRIAMMSAIAALRCENPVILTQANAIHKSYPHFFEDYEKLGGKFTIKD</sequence>
<keyword evidence="3 7" id="KW-0028">Amino-acid biosynthesis</keyword>
<keyword evidence="10" id="KW-1185">Reference proteome</keyword>
<name>A0A7L7KQ56_9MOLU</name>
<evidence type="ECO:0000256" key="6">
    <source>
        <dbReference type="ARBA" id="ARBA00044633"/>
    </source>
</evidence>
<evidence type="ECO:0000256" key="3">
    <source>
        <dbReference type="ARBA" id="ARBA00022605"/>
    </source>
</evidence>
<feature type="binding site" evidence="7">
    <location>
        <position position="24"/>
    </location>
    <ligand>
        <name>3-phosphoshikimate</name>
        <dbReference type="ChEBI" id="CHEBI:145989"/>
    </ligand>
</feature>
<dbReference type="InterPro" id="IPR001986">
    <property type="entry name" value="Enolpyruvate_Tfrase_dom"/>
</dbReference>
<feature type="binding site" evidence="7">
    <location>
        <position position="29"/>
    </location>
    <ligand>
        <name>3-phosphoshikimate</name>
        <dbReference type="ChEBI" id="CHEBI:145989"/>
    </ligand>
</feature>
<evidence type="ECO:0000313" key="9">
    <source>
        <dbReference type="EMBL" id="QMS84931.1"/>
    </source>
</evidence>
<feature type="binding site" evidence="7">
    <location>
        <position position="191"/>
    </location>
    <ligand>
        <name>3-phosphoshikimate</name>
        <dbReference type="ChEBI" id="CHEBI:145989"/>
    </ligand>
</feature>
<dbReference type="RefSeq" id="WP_258878554.1">
    <property type="nucleotide sequence ID" value="NZ_CP048914.1"/>
</dbReference>
<comment type="caution">
    <text evidence="7">Lacks conserved residue(s) required for the propagation of feature annotation.</text>
</comment>
<gene>
    <name evidence="7 9" type="primary">aroA</name>
    <name evidence="9" type="ORF">G4Z02_03900</name>
</gene>
<evidence type="ECO:0000256" key="1">
    <source>
        <dbReference type="ARBA" id="ARBA00004811"/>
    </source>
</evidence>
<protein>
    <recommendedName>
        <fullName evidence="7">3-phosphoshikimate 1-carboxyvinyltransferase</fullName>
        <ecNumber evidence="7">2.5.1.19</ecNumber>
    </recommendedName>
    <alternativeName>
        <fullName evidence="7">5-enolpyruvylshikimate-3-phosphate synthase</fullName>
        <shortName evidence="7">EPSP synthase</shortName>
        <shortName evidence="7">EPSPS</shortName>
    </alternativeName>
</protein>
<feature type="binding site" evidence="7">
    <location>
        <position position="165"/>
    </location>
    <ligand>
        <name>phosphoenolpyruvate</name>
        <dbReference type="ChEBI" id="CHEBI:58702"/>
    </ligand>
</feature>
<dbReference type="EMBL" id="CP048914">
    <property type="protein sequence ID" value="QMS84931.1"/>
    <property type="molecule type" value="Genomic_DNA"/>
</dbReference>
<comment type="subunit">
    <text evidence="7">Monomer.</text>
</comment>
<evidence type="ECO:0000313" key="10">
    <source>
        <dbReference type="Proteomes" id="UP000514720"/>
    </source>
</evidence>
<feature type="active site" description="Proton acceptor" evidence="7">
    <location>
        <position position="304"/>
    </location>
</feature>
<dbReference type="NCBIfam" id="TIGR01356">
    <property type="entry name" value="aroA"/>
    <property type="match status" value="1"/>
</dbReference>
<dbReference type="CDD" id="cd01556">
    <property type="entry name" value="EPSP_synthase"/>
    <property type="match status" value="1"/>
</dbReference>
<dbReference type="SUPFAM" id="SSF55205">
    <property type="entry name" value="EPT/RTPC-like"/>
    <property type="match status" value="1"/>
</dbReference>
<dbReference type="PROSITE" id="PS00885">
    <property type="entry name" value="EPSP_SYNTHASE_2"/>
    <property type="match status" value="1"/>
</dbReference>
<dbReference type="GO" id="GO:0005737">
    <property type="term" value="C:cytoplasm"/>
    <property type="evidence" value="ECO:0007669"/>
    <property type="project" value="UniProtKB-SubCell"/>
</dbReference>
<keyword evidence="4 7" id="KW-0808">Transferase</keyword>
<feature type="binding site" evidence="7">
    <location>
        <position position="164"/>
    </location>
    <ligand>
        <name>3-phosphoshikimate</name>
        <dbReference type="ChEBI" id="CHEBI:145989"/>
    </ligand>
</feature>
<dbReference type="InterPro" id="IPR006264">
    <property type="entry name" value="EPSP_synthase"/>
</dbReference>
<feature type="binding site" evidence="7">
    <location>
        <position position="24"/>
    </location>
    <ligand>
        <name>phosphoenolpyruvate</name>
        <dbReference type="ChEBI" id="CHEBI:58702"/>
    </ligand>
</feature>
<dbReference type="PANTHER" id="PTHR21090:SF5">
    <property type="entry name" value="PENTAFUNCTIONAL AROM POLYPEPTIDE"/>
    <property type="match status" value="1"/>
</dbReference>
<dbReference type="InterPro" id="IPR013792">
    <property type="entry name" value="RNA3'P_cycl/enolpyr_Trfase_a/b"/>
</dbReference>
<feature type="binding site" evidence="7">
    <location>
        <position position="94"/>
    </location>
    <ligand>
        <name>phosphoenolpyruvate</name>
        <dbReference type="ChEBI" id="CHEBI:58702"/>
    </ligand>
</feature>
<comment type="catalytic activity">
    <reaction evidence="6">
        <text>3-phosphoshikimate + phosphoenolpyruvate = 5-O-(1-carboxyvinyl)-3-phosphoshikimate + phosphate</text>
        <dbReference type="Rhea" id="RHEA:21256"/>
        <dbReference type="ChEBI" id="CHEBI:43474"/>
        <dbReference type="ChEBI" id="CHEBI:57701"/>
        <dbReference type="ChEBI" id="CHEBI:58702"/>
        <dbReference type="ChEBI" id="CHEBI:145989"/>
        <dbReference type="EC" id="2.5.1.19"/>
    </reaction>
    <physiologicalReaction direction="left-to-right" evidence="6">
        <dbReference type="Rhea" id="RHEA:21257"/>
    </physiologicalReaction>
</comment>
<feature type="binding site" evidence="7">
    <location>
        <position position="304"/>
    </location>
    <ligand>
        <name>3-phosphoshikimate</name>
        <dbReference type="ChEBI" id="CHEBI:145989"/>
    </ligand>
</feature>
<evidence type="ECO:0000259" key="8">
    <source>
        <dbReference type="Pfam" id="PF00275"/>
    </source>
</evidence>
<dbReference type="Proteomes" id="UP000514720">
    <property type="component" value="Chromosome"/>
</dbReference>
<evidence type="ECO:0000256" key="5">
    <source>
        <dbReference type="ARBA" id="ARBA00023141"/>
    </source>
</evidence>
<dbReference type="GO" id="GO:0003866">
    <property type="term" value="F:3-phosphoshikimate 1-carboxyvinyltransferase activity"/>
    <property type="evidence" value="ECO:0007669"/>
    <property type="project" value="UniProtKB-UniRule"/>
</dbReference>
<feature type="binding site" evidence="7">
    <location>
        <position position="403"/>
    </location>
    <ligand>
        <name>phosphoenolpyruvate</name>
        <dbReference type="ChEBI" id="CHEBI:58702"/>
    </ligand>
</feature>
<dbReference type="Pfam" id="PF00275">
    <property type="entry name" value="EPSP_synthase"/>
    <property type="match status" value="1"/>
</dbReference>
<evidence type="ECO:0000256" key="2">
    <source>
        <dbReference type="ARBA" id="ARBA00009948"/>
    </source>
</evidence>
<dbReference type="EC" id="2.5.1.19" evidence="7"/>
<evidence type="ECO:0000256" key="7">
    <source>
        <dbReference type="HAMAP-Rule" id="MF_00210"/>
    </source>
</evidence>
<proteinExistence type="inferred from homology"/>
<reference evidence="9 10" key="1">
    <citation type="submission" date="2020-02" db="EMBL/GenBank/DDBJ databases">
        <authorList>
            <person name="Zheng R.K."/>
            <person name="Sun C.M."/>
        </authorList>
    </citation>
    <scope>NUCLEOTIDE SEQUENCE [LARGE SCALE GENOMIC DNA]</scope>
    <source>
        <strain evidence="10">zrk13</strain>
    </source>
</reference>
<keyword evidence="5 7" id="KW-0057">Aromatic amino acid biosynthesis</keyword>
<dbReference type="PANTHER" id="PTHR21090">
    <property type="entry name" value="AROM/DEHYDROQUINATE SYNTHASE"/>
    <property type="match status" value="1"/>
</dbReference>
<feature type="binding site" evidence="7">
    <location>
        <position position="122"/>
    </location>
    <ligand>
        <name>phosphoenolpyruvate</name>
        <dbReference type="ChEBI" id="CHEBI:58702"/>
    </ligand>
</feature>
<dbReference type="GO" id="GO:0009423">
    <property type="term" value="P:chorismate biosynthetic process"/>
    <property type="evidence" value="ECO:0007669"/>
    <property type="project" value="UniProtKB-UniRule"/>
</dbReference>
<feature type="binding site" evidence="7">
    <location>
        <position position="377"/>
    </location>
    <ligand>
        <name>phosphoenolpyruvate</name>
        <dbReference type="ChEBI" id="CHEBI:58702"/>
    </ligand>
</feature>
<comment type="function">
    <text evidence="7">Catalyzes the transfer of the enolpyruvyl moiety of phosphoenolpyruvate (PEP) to the 5-hydroxyl of shikimate-3-phosphate (S3P) to produce enolpyruvyl shikimate-3-phosphate and inorganic phosphate.</text>
</comment>
<feature type="binding site" evidence="7">
    <location>
        <position position="25"/>
    </location>
    <ligand>
        <name>3-phosphoshikimate</name>
        <dbReference type="ChEBI" id="CHEBI:145989"/>
    </ligand>
</feature>
<feature type="binding site" evidence="7">
    <location>
        <position position="163"/>
    </location>
    <ligand>
        <name>3-phosphoshikimate</name>
        <dbReference type="ChEBI" id="CHEBI:145989"/>
    </ligand>
</feature>
<feature type="binding site" evidence="7">
    <location>
        <position position="165"/>
    </location>
    <ligand>
        <name>3-phosphoshikimate</name>
        <dbReference type="ChEBI" id="CHEBI:145989"/>
    </ligand>
</feature>
<comment type="subcellular location">
    <subcellularLocation>
        <location evidence="7">Cytoplasm</location>
    </subcellularLocation>
</comment>
<feature type="binding site" evidence="7">
    <location>
        <position position="331"/>
    </location>
    <ligand>
        <name>3-phosphoshikimate</name>
        <dbReference type="ChEBI" id="CHEBI:145989"/>
    </ligand>
</feature>
<dbReference type="Gene3D" id="3.65.10.10">
    <property type="entry name" value="Enolpyruvate transferase domain"/>
    <property type="match status" value="2"/>
</dbReference>
<dbReference type="KEGG" id="xcl:G4Z02_03900"/>
<dbReference type="UniPathway" id="UPA00053">
    <property type="reaction ID" value="UER00089"/>
</dbReference>
<accession>A0A7L7KQ56</accession>
<dbReference type="GO" id="GO:0009073">
    <property type="term" value="P:aromatic amino acid family biosynthetic process"/>
    <property type="evidence" value="ECO:0007669"/>
    <property type="project" value="UniProtKB-KW"/>
</dbReference>
<evidence type="ECO:0000256" key="4">
    <source>
        <dbReference type="ARBA" id="ARBA00022679"/>
    </source>
</evidence>
<feature type="binding site" evidence="7">
    <location>
        <position position="335"/>
    </location>
    <ligand>
        <name>phosphoenolpyruvate</name>
        <dbReference type="ChEBI" id="CHEBI:58702"/>
    </ligand>
</feature>
<organism evidence="9 10">
    <name type="scientific">Candidatus Xianfuyuplasma coldseepsis</name>
    <dbReference type="NCBI Taxonomy" id="2782163"/>
    <lineage>
        <taxon>Bacteria</taxon>
        <taxon>Bacillati</taxon>
        <taxon>Mycoplasmatota</taxon>
        <taxon>Mollicutes</taxon>
        <taxon>Candidatus Izemoplasmatales</taxon>
        <taxon>Candidatus Izemoplasmataceae</taxon>
        <taxon>Candidatus Xianfuyuplasma</taxon>
    </lineage>
</organism>
<dbReference type="HAMAP" id="MF_00210">
    <property type="entry name" value="EPSP_synth"/>
    <property type="match status" value="1"/>
</dbReference>
<dbReference type="GO" id="GO:0008652">
    <property type="term" value="P:amino acid biosynthetic process"/>
    <property type="evidence" value="ECO:0007669"/>
    <property type="project" value="UniProtKB-KW"/>
</dbReference>
<dbReference type="AlphaFoldDB" id="A0A7L7KQ56"/>
<dbReference type="PIRSF" id="PIRSF000505">
    <property type="entry name" value="EPSPS"/>
    <property type="match status" value="1"/>
</dbReference>
<comment type="similarity">
    <text evidence="2 7">Belongs to the EPSP synthase family.</text>
</comment>
<keyword evidence="7" id="KW-0963">Cytoplasm</keyword>
<comment type="pathway">
    <text evidence="1 7">Metabolic intermediate biosynthesis; chorismate biosynthesis; chorismate from D-erythrose 4-phosphate and phosphoenolpyruvate: step 6/7.</text>
</comment>
<dbReference type="InterPro" id="IPR036968">
    <property type="entry name" value="Enolpyruvate_Tfrase_sf"/>
</dbReference>
<feature type="domain" description="Enolpyruvate transferase" evidence="8">
    <location>
        <begin position="12"/>
        <end position="410"/>
    </location>
</feature>